<dbReference type="GO" id="GO:0070042">
    <property type="term" value="F:rRNA (uridine-N3-)-methyltransferase activity"/>
    <property type="evidence" value="ECO:0007669"/>
    <property type="project" value="InterPro"/>
</dbReference>
<dbReference type="PANTHER" id="PTHR11538">
    <property type="entry name" value="PHENYLALANYL-TRNA SYNTHETASE"/>
    <property type="match status" value="1"/>
</dbReference>
<dbReference type="SUPFAM" id="SSF53335">
    <property type="entry name" value="S-adenosyl-L-methionine-dependent methyltransferases"/>
    <property type="match status" value="1"/>
</dbReference>
<feature type="non-terminal residue" evidence="2">
    <location>
        <position position="216"/>
    </location>
</feature>
<evidence type="ECO:0000313" key="2">
    <source>
        <dbReference type="EMBL" id="GAV90401.1"/>
    </source>
</evidence>
<dbReference type="InterPro" id="IPR019446">
    <property type="entry name" value="BMT5-like"/>
</dbReference>
<feature type="domain" description="25S rRNA (uridine-N(3))-methyltransferase BMT5-like" evidence="1">
    <location>
        <begin position="29"/>
        <end position="194"/>
    </location>
</feature>
<dbReference type="OrthoDB" id="273345at2759"/>
<accession>A0A1Q3DD64</accession>
<reference evidence="3" key="1">
    <citation type="submission" date="2016-04" db="EMBL/GenBank/DDBJ databases">
        <title>Cephalotus genome sequencing.</title>
        <authorList>
            <person name="Fukushima K."/>
            <person name="Hasebe M."/>
            <person name="Fang X."/>
        </authorList>
    </citation>
    <scope>NUCLEOTIDE SEQUENCE [LARGE SCALE GENOMIC DNA]</scope>
    <source>
        <strain evidence="3">cv. St1</strain>
    </source>
</reference>
<protein>
    <submittedName>
        <fullName evidence="2">DUF2431 domain-containing protein</fullName>
    </submittedName>
</protein>
<dbReference type="PANTHER" id="PTHR11538:SF89">
    <property type="entry name" value="PROTEIN, PUTATIVE (DUF2431)-RELATED"/>
    <property type="match status" value="1"/>
</dbReference>
<dbReference type="FunFam" id="3.40.50.150:FF:000440">
    <property type="entry name" value="Os09g0479300 protein"/>
    <property type="match status" value="1"/>
</dbReference>
<keyword evidence="3" id="KW-1185">Reference proteome</keyword>
<name>A0A1Q3DD64_CEPFO</name>
<evidence type="ECO:0000313" key="3">
    <source>
        <dbReference type="Proteomes" id="UP000187406"/>
    </source>
</evidence>
<dbReference type="InParanoid" id="A0A1Q3DD64"/>
<evidence type="ECO:0000259" key="1">
    <source>
        <dbReference type="Pfam" id="PF10354"/>
    </source>
</evidence>
<dbReference type="InterPro" id="IPR029063">
    <property type="entry name" value="SAM-dependent_MTases_sf"/>
</dbReference>
<dbReference type="Proteomes" id="UP000187406">
    <property type="component" value="Unassembled WGS sequence"/>
</dbReference>
<dbReference type="EMBL" id="BDDD01006226">
    <property type="protein sequence ID" value="GAV90401.1"/>
    <property type="molecule type" value="Genomic_DNA"/>
</dbReference>
<dbReference type="STRING" id="3775.A0A1Q3DD64"/>
<comment type="caution">
    <text evidence="2">The sequence shown here is derived from an EMBL/GenBank/DDBJ whole genome shotgun (WGS) entry which is preliminary data.</text>
</comment>
<dbReference type="Pfam" id="PF10354">
    <property type="entry name" value="BMT5-like"/>
    <property type="match status" value="1"/>
</dbReference>
<gene>
    <name evidence="2" type="ORF">CFOL_v3_33810</name>
</gene>
<dbReference type="GO" id="GO:0070475">
    <property type="term" value="P:rRNA base methylation"/>
    <property type="evidence" value="ECO:0007669"/>
    <property type="project" value="InterPro"/>
</dbReference>
<sequence length="216" mass="24588">MENRGENVNVNIEKGDKWIKHYCRSHKILLVGEGDFSFAACLAKAFGSATNMVATSLDSKVKLKRKYSRATTNLEALEELGCITIHGVNAHIMSQHPLLNLKLFNRIVFNFPHAGFIHREEDIAQIRIHQKLMKGFFRNAYNMLAKSGQVHVTHKTGYPYSSWEIEKLAKDYGLRLVEEAPFTIHDYPGYQNKRGDGNKCNKGFHVGESSTFIFVK</sequence>
<dbReference type="GO" id="GO:0005737">
    <property type="term" value="C:cytoplasm"/>
    <property type="evidence" value="ECO:0007669"/>
    <property type="project" value="TreeGrafter"/>
</dbReference>
<proteinExistence type="predicted"/>
<organism evidence="2 3">
    <name type="scientific">Cephalotus follicularis</name>
    <name type="common">Albany pitcher plant</name>
    <dbReference type="NCBI Taxonomy" id="3775"/>
    <lineage>
        <taxon>Eukaryota</taxon>
        <taxon>Viridiplantae</taxon>
        <taxon>Streptophyta</taxon>
        <taxon>Embryophyta</taxon>
        <taxon>Tracheophyta</taxon>
        <taxon>Spermatophyta</taxon>
        <taxon>Magnoliopsida</taxon>
        <taxon>eudicotyledons</taxon>
        <taxon>Gunneridae</taxon>
        <taxon>Pentapetalae</taxon>
        <taxon>rosids</taxon>
        <taxon>fabids</taxon>
        <taxon>Oxalidales</taxon>
        <taxon>Cephalotaceae</taxon>
        <taxon>Cephalotus</taxon>
    </lineage>
</organism>
<dbReference type="AlphaFoldDB" id="A0A1Q3DD64"/>